<evidence type="ECO:0000313" key="1">
    <source>
        <dbReference type="EMBL" id="EEV87874.1"/>
    </source>
</evidence>
<comment type="caution">
    <text evidence="1">The sequence shown here is derived from an EMBL/GenBank/DDBJ whole genome shotgun (WGS) entry which is preliminary data.</text>
</comment>
<dbReference type="EMBL" id="ACKY01000111">
    <property type="protein sequence ID" value="EEV87874.1"/>
    <property type="molecule type" value="Genomic_DNA"/>
</dbReference>
<gene>
    <name evidence="1" type="ORF">HMPREF0198_2039</name>
</gene>
<dbReference type="AlphaFoldDB" id="C8NC11"/>
<reference evidence="1 2" key="1">
    <citation type="submission" date="2009-08" db="EMBL/GenBank/DDBJ databases">
        <authorList>
            <person name="Qin X."/>
            <person name="Bachman B."/>
            <person name="Battles P."/>
            <person name="Bell A."/>
            <person name="Bess C."/>
            <person name="Bickham C."/>
            <person name="Chaboub L."/>
            <person name="Chen D."/>
            <person name="Coyle M."/>
            <person name="Deiros D.R."/>
            <person name="Dinh H."/>
            <person name="Forbes L."/>
            <person name="Fowler G."/>
            <person name="Francisco L."/>
            <person name="Fu Q."/>
            <person name="Gubbala S."/>
            <person name="Hale W."/>
            <person name="Han Y."/>
            <person name="Hemphill L."/>
            <person name="Highlander S.K."/>
            <person name="Hirani K."/>
            <person name="Hogues M."/>
            <person name="Jackson L."/>
            <person name="Jakkamsetti A."/>
            <person name="Javaid M."/>
            <person name="Jiang H."/>
            <person name="Korchina V."/>
            <person name="Kovar C."/>
            <person name="Lara F."/>
            <person name="Lee S."/>
            <person name="Mata R."/>
            <person name="Mathew T."/>
            <person name="Moen C."/>
            <person name="Morales K."/>
            <person name="Munidasa M."/>
            <person name="Nazareth L."/>
            <person name="Ngo R."/>
            <person name="Nguyen L."/>
            <person name="Okwuonu G."/>
            <person name="Ongeri F."/>
            <person name="Patil S."/>
            <person name="Petrosino J."/>
            <person name="Pham C."/>
            <person name="Pham P."/>
            <person name="Pu L.-L."/>
            <person name="Puazo M."/>
            <person name="Raj R."/>
            <person name="Reid J."/>
            <person name="Rouhana J."/>
            <person name="Saada N."/>
            <person name="Shang Y."/>
            <person name="Simmons D."/>
            <person name="Thornton R."/>
            <person name="Warren J."/>
            <person name="Weissenberger G."/>
            <person name="Zhang J."/>
            <person name="Zhang L."/>
            <person name="Zhou C."/>
            <person name="Zhu D."/>
            <person name="Muzny D."/>
            <person name="Worley K."/>
            <person name="Gibbs R."/>
        </authorList>
    </citation>
    <scope>NUCLEOTIDE SEQUENCE [LARGE SCALE GENOMIC DNA]</scope>
    <source>
        <strain evidence="2">ATCC 15826 / DSM 8339 / NCTC 10426 / 6573</strain>
    </source>
</reference>
<evidence type="ECO:0000313" key="2">
    <source>
        <dbReference type="Proteomes" id="UP000004870"/>
    </source>
</evidence>
<protein>
    <submittedName>
        <fullName evidence="1">Uncharacterized protein</fullName>
    </submittedName>
</protein>
<name>C8NC11_CARH6</name>
<sequence>MDFPENFAVRSRNKAIIVKNFHLFTSQGIIMKNLENFLKSIRSDAIYDKQELFSGIGKLLKSNAALITVLSLINKCPRSRIIAYTAESLPPKTYAELVEQAKVAISHSSPIQQSIHRDVYIAEKGDVDWLMIIQEGEGDDANFLVFY</sequence>
<organism evidence="1 2">
    <name type="scientific">Cardiobacterium hominis (strain ATCC 15826 / DSM 8339 / NCTC 10426 / 6573)</name>
    <dbReference type="NCBI Taxonomy" id="638300"/>
    <lineage>
        <taxon>Bacteria</taxon>
        <taxon>Pseudomonadati</taxon>
        <taxon>Pseudomonadota</taxon>
        <taxon>Gammaproteobacteria</taxon>
        <taxon>Cardiobacteriales</taxon>
        <taxon>Cardiobacteriaceae</taxon>
        <taxon>Cardiobacterium</taxon>
    </lineage>
</organism>
<dbReference type="HOGENOM" id="CLU_147879_0_0_6"/>
<dbReference type="Proteomes" id="UP000004870">
    <property type="component" value="Unassembled WGS sequence"/>
</dbReference>
<keyword evidence="2" id="KW-1185">Reference proteome</keyword>
<proteinExistence type="predicted"/>
<accession>C8NC11</accession>